<protein>
    <submittedName>
        <fullName evidence="1">Uncharacterized protein</fullName>
    </submittedName>
</protein>
<keyword evidence="2" id="KW-1185">Reference proteome</keyword>
<accession>A0A8H5WJI8</accession>
<name>A0A8H5WJI8_FUSCI</name>
<comment type="caution">
    <text evidence="1">The sequence shown here is derived from an EMBL/GenBank/DDBJ whole genome shotgun (WGS) entry which is preliminary data.</text>
</comment>
<dbReference type="Proteomes" id="UP000572754">
    <property type="component" value="Unassembled WGS sequence"/>
</dbReference>
<dbReference type="AlphaFoldDB" id="A0A8H5WJI8"/>
<dbReference type="EMBL" id="JAAQPE010000396">
    <property type="protein sequence ID" value="KAF5665117.1"/>
    <property type="molecule type" value="Genomic_DNA"/>
</dbReference>
<evidence type="ECO:0000313" key="2">
    <source>
        <dbReference type="Proteomes" id="UP000572754"/>
    </source>
</evidence>
<sequence length="154" mass="17519">MATQSSNDALGDWRIVNESLSMVPPDNVPSLHQLLTPSQRTGLSTHTSLKSHYKTHDITIISRRGRDGNLDYAEDEEALRTQPVPYLERFANAFGYTEWYTEVVLDKDGLLRLGINLPEMQLYNEAHRFFLKEAKVSDGSVNRIIRKRPMGSLS</sequence>
<reference evidence="2" key="1">
    <citation type="journal article" date="2020" name="BMC Genomics">
        <title>Correction to: Identification and distribution of gene clusters required for synthesis of sphingolipid metabolism inhibitors in diverse species of the filamentous fungus Fusarium.</title>
        <authorList>
            <person name="Kim H.S."/>
            <person name="Lohmar J.M."/>
            <person name="Busman M."/>
            <person name="Brown D.W."/>
            <person name="Naumann T.A."/>
            <person name="Divon H.H."/>
            <person name="Lysoe E."/>
            <person name="Uhlig S."/>
            <person name="Proctor R.H."/>
        </authorList>
    </citation>
    <scope>NUCLEOTIDE SEQUENCE [LARGE SCALE GENOMIC DNA]</scope>
    <source>
        <strain evidence="2">NRRL 25331</strain>
    </source>
</reference>
<evidence type="ECO:0000313" key="1">
    <source>
        <dbReference type="EMBL" id="KAF5665117.1"/>
    </source>
</evidence>
<gene>
    <name evidence="1" type="ORF">FCIRC_10639</name>
</gene>
<reference evidence="1 2" key="2">
    <citation type="submission" date="2020-05" db="EMBL/GenBank/DDBJ databases">
        <title>Identification and distribution of gene clusters putatively required for synthesis of sphingolipid metabolism inhibitors in phylogenetically diverse species of the filamentous fungus Fusarium.</title>
        <authorList>
            <person name="Kim H.-S."/>
            <person name="Busman M."/>
            <person name="Brown D.W."/>
            <person name="Divon H."/>
            <person name="Uhlig S."/>
            <person name="Proctor R.H."/>
        </authorList>
    </citation>
    <scope>NUCLEOTIDE SEQUENCE [LARGE SCALE GENOMIC DNA]</scope>
    <source>
        <strain evidence="1 2">NRRL 25331</strain>
    </source>
</reference>
<organism evidence="1 2">
    <name type="scientific">Fusarium circinatum</name>
    <name type="common">Pitch canker fungus</name>
    <name type="synonym">Gibberella circinata</name>
    <dbReference type="NCBI Taxonomy" id="48490"/>
    <lineage>
        <taxon>Eukaryota</taxon>
        <taxon>Fungi</taxon>
        <taxon>Dikarya</taxon>
        <taxon>Ascomycota</taxon>
        <taxon>Pezizomycotina</taxon>
        <taxon>Sordariomycetes</taxon>
        <taxon>Hypocreomycetidae</taxon>
        <taxon>Hypocreales</taxon>
        <taxon>Nectriaceae</taxon>
        <taxon>Fusarium</taxon>
        <taxon>Fusarium fujikuroi species complex</taxon>
    </lineage>
</organism>
<proteinExistence type="predicted"/>